<comment type="caution">
    <text evidence="1">The sequence shown here is derived from an EMBL/GenBank/DDBJ whole genome shotgun (WGS) entry which is preliminary data.</text>
</comment>
<organism evidence="1 2">
    <name type="scientific">Trichoderma lentiforme</name>
    <dbReference type="NCBI Taxonomy" id="1567552"/>
    <lineage>
        <taxon>Eukaryota</taxon>
        <taxon>Fungi</taxon>
        <taxon>Dikarya</taxon>
        <taxon>Ascomycota</taxon>
        <taxon>Pezizomycotina</taxon>
        <taxon>Sordariomycetes</taxon>
        <taxon>Hypocreomycetidae</taxon>
        <taxon>Hypocreales</taxon>
        <taxon>Hypocreaceae</taxon>
        <taxon>Trichoderma</taxon>
    </lineage>
</organism>
<dbReference type="EMBL" id="QLNT01000004">
    <property type="protein sequence ID" value="KAF3074995.1"/>
    <property type="molecule type" value="Genomic_DNA"/>
</dbReference>
<sequence>MLNIRGNLWWPPLLKPSEVRWLSSASALDAIKDSYHRYSMYTLAPSSTKPGIMPLTALVVRQCVTCVPTAAWQSVISGPSGAAGGHPGPAASSRVSNDISGILGCFYWAPGLHDALGGLLA</sequence>
<gene>
    <name evidence="1" type="ORF">CFAM422_002768</name>
</gene>
<proteinExistence type="predicted"/>
<accession>A0A9P4XLV9</accession>
<evidence type="ECO:0000313" key="2">
    <source>
        <dbReference type="Proteomes" id="UP000801864"/>
    </source>
</evidence>
<evidence type="ECO:0000313" key="1">
    <source>
        <dbReference type="EMBL" id="KAF3074995.1"/>
    </source>
</evidence>
<name>A0A9P4XLV9_9HYPO</name>
<keyword evidence="2" id="KW-1185">Reference proteome</keyword>
<reference evidence="1 2" key="1">
    <citation type="submission" date="2018-06" db="EMBL/GenBank/DDBJ databases">
        <title>Genome analysis of cellulolytic fungus Trichoderma lentiforme CFAM-422.</title>
        <authorList>
            <person name="Steindorff A.S."/>
            <person name="Formighieri E.F."/>
            <person name="Midorikawa G.E.O."/>
            <person name="Tamietti M.S."/>
            <person name="Ramos E.Z."/>
            <person name="Silva A.S."/>
            <person name="Bon E.P.S."/>
            <person name="Mendes T.D."/>
            <person name="Damaso M.C.T."/>
            <person name="Favaro L.C.L."/>
        </authorList>
    </citation>
    <scope>NUCLEOTIDE SEQUENCE [LARGE SCALE GENOMIC DNA]</scope>
    <source>
        <strain evidence="1 2">CFAM-422</strain>
    </source>
</reference>
<dbReference type="Proteomes" id="UP000801864">
    <property type="component" value="Unassembled WGS sequence"/>
</dbReference>
<protein>
    <submittedName>
        <fullName evidence="1">Uncharacterized protein</fullName>
    </submittedName>
</protein>
<dbReference type="AlphaFoldDB" id="A0A9P4XLV9"/>